<proteinExistence type="predicted"/>
<dbReference type="InterPro" id="IPR012871">
    <property type="entry name" value="DUF1668_ORYSA"/>
</dbReference>
<dbReference type="AlphaFoldDB" id="A0A835KKE3"/>
<reference evidence="1" key="1">
    <citation type="submission" date="2020-07" db="EMBL/GenBank/DDBJ databases">
        <title>Genome sequence and genetic diversity analysis of an under-domesticated orphan crop, white fonio (Digitaria exilis).</title>
        <authorList>
            <person name="Bennetzen J.L."/>
            <person name="Chen S."/>
            <person name="Ma X."/>
            <person name="Wang X."/>
            <person name="Yssel A.E.J."/>
            <person name="Chaluvadi S.R."/>
            <person name="Johnson M."/>
            <person name="Gangashetty P."/>
            <person name="Hamidou F."/>
            <person name="Sanogo M.D."/>
            <person name="Zwaenepoel A."/>
            <person name="Wallace J."/>
            <person name="Van De Peer Y."/>
            <person name="Van Deynze A."/>
        </authorList>
    </citation>
    <scope>NUCLEOTIDE SEQUENCE</scope>
    <source>
        <tissue evidence="1">Leaves</tissue>
    </source>
</reference>
<dbReference type="PANTHER" id="PTHR33085">
    <property type="entry name" value="OS12G0113100 PROTEIN-RELATED"/>
    <property type="match status" value="1"/>
</dbReference>
<name>A0A835KKE3_9POAL</name>
<accession>A0A835KKE3</accession>
<comment type="caution">
    <text evidence="1">The sequence shown here is derived from an EMBL/GenBank/DDBJ whole genome shotgun (WGS) entry which is preliminary data.</text>
</comment>
<dbReference type="Pfam" id="PF07893">
    <property type="entry name" value="DUF1668"/>
    <property type="match status" value="1"/>
</dbReference>
<dbReference type="PANTHER" id="PTHR33085:SF102">
    <property type="entry name" value="DUF1618 DOMAIN-CONTAINING PROTEIN"/>
    <property type="match status" value="1"/>
</dbReference>
<sequence length="186" mass="20751">MSNGTGTFCFDTGTQQWRHAGDWKLPFHGRSGEYLPELETWVGFSPLHPHHLCSADLTGVAMASSSREGPTIQHVWEDFTPPATVETELVLNRRFPGIVRRTSLEWTAEQLHLVRLGSGKLCVVKVFDAEETVSLSYSFDKYEEDKGTLTVLVGVELLRGGDGGLRMVKHKTKRLVLHDSSINCVL</sequence>
<dbReference type="OrthoDB" id="691446at2759"/>
<dbReference type="Proteomes" id="UP000636709">
    <property type="component" value="Unassembled WGS sequence"/>
</dbReference>
<evidence type="ECO:0000313" key="1">
    <source>
        <dbReference type="EMBL" id="KAF8732162.1"/>
    </source>
</evidence>
<evidence type="ECO:0000313" key="2">
    <source>
        <dbReference type="Proteomes" id="UP000636709"/>
    </source>
</evidence>
<organism evidence="1 2">
    <name type="scientific">Digitaria exilis</name>
    <dbReference type="NCBI Taxonomy" id="1010633"/>
    <lineage>
        <taxon>Eukaryota</taxon>
        <taxon>Viridiplantae</taxon>
        <taxon>Streptophyta</taxon>
        <taxon>Embryophyta</taxon>
        <taxon>Tracheophyta</taxon>
        <taxon>Spermatophyta</taxon>
        <taxon>Magnoliopsida</taxon>
        <taxon>Liliopsida</taxon>
        <taxon>Poales</taxon>
        <taxon>Poaceae</taxon>
        <taxon>PACMAD clade</taxon>
        <taxon>Panicoideae</taxon>
        <taxon>Panicodae</taxon>
        <taxon>Paniceae</taxon>
        <taxon>Anthephorinae</taxon>
        <taxon>Digitaria</taxon>
    </lineage>
</organism>
<gene>
    <name evidence="1" type="ORF">HU200_016131</name>
</gene>
<protein>
    <submittedName>
        <fullName evidence="1">Uncharacterized protein</fullName>
    </submittedName>
</protein>
<keyword evidence="2" id="KW-1185">Reference proteome</keyword>
<dbReference type="EMBL" id="JACEFO010001605">
    <property type="protein sequence ID" value="KAF8732162.1"/>
    <property type="molecule type" value="Genomic_DNA"/>
</dbReference>